<dbReference type="Proteomes" id="UP000256862">
    <property type="component" value="Chromosome CO2235"/>
</dbReference>
<gene>
    <name evidence="1" type="ORF">CO2235_10173</name>
</gene>
<reference evidence="1 2" key="1">
    <citation type="submission" date="2018-01" db="EMBL/GenBank/DDBJ databases">
        <authorList>
            <person name="Clerissi C."/>
        </authorList>
    </citation>
    <scope>NUCLEOTIDE SEQUENCE [LARGE SCALE GENOMIC DNA]</scope>
    <source>
        <strain evidence="1">Cupriavidus oxalaticus LMG 2235</strain>
    </source>
</reference>
<evidence type="ECO:0000313" key="2">
    <source>
        <dbReference type="Proteomes" id="UP000256862"/>
    </source>
</evidence>
<sequence length="55" mass="6130">MALSRPPGAALTWRHRCMPVQPHVAVSALDARRLRHNGSVRNLPRRRVDLPPATA</sequence>
<comment type="caution">
    <text evidence="1">The sequence shown here is derived from an EMBL/GenBank/DDBJ whole genome shotgun (WGS) entry which is preliminary data.</text>
</comment>
<name>A0A976G831_9BURK</name>
<dbReference type="AlphaFoldDB" id="A0A976G831"/>
<proteinExistence type="predicted"/>
<dbReference type="EMBL" id="OGUS01000109">
    <property type="protein sequence ID" value="SPC10788.1"/>
    <property type="molecule type" value="Genomic_DNA"/>
</dbReference>
<protein>
    <submittedName>
        <fullName evidence="1">Uncharacterized protein</fullName>
    </submittedName>
</protein>
<organism evidence="1 2">
    <name type="scientific">Cupriavidus oxalaticus</name>
    <dbReference type="NCBI Taxonomy" id="96344"/>
    <lineage>
        <taxon>Bacteria</taxon>
        <taxon>Pseudomonadati</taxon>
        <taxon>Pseudomonadota</taxon>
        <taxon>Betaproteobacteria</taxon>
        <taxon>Burkholderiales</taxon>
        <taxon>Burkholderiaceae</taxon>
        <taxon>Cupriavidus</taxon>
    </lineage>
</organism>
<accession>A0A976G831</accession>
<evidence type="ECO:0000313" key="1">
    <source>
        <dbReference type="EMBL" id="SPC10788.1"/>
    </source>
</evidence>